<dbReference type="SMART" id="SM00360">
    <property type="entry name" value="RRM"/>
    <property type="match status" value="1"/>
</dbReference>
<feature type="binding site" evidence="12">
    <location>
        <position position="97"/>
    </location>
    <ligand>
        <name>ATP</name>
        <dbReference type="ChEBI" id="CHEBI:30616"/>
    </ligand>
</feature>
<dbReference type="Gene3D" id="1.10.510.10">
    <property type="entry name" value="Transferase(Phosphotransferase) domain 1"/>
    <property type="match status" value="1"/>
</dbReference>
<gene>
    <name evidence="16" type="ORF">MERR_LOCUS47593</name>
</gene>
<evidence type="ECO:0000256" key="1">
    <source>
        <dbReference type="ARBA" id="ARBA00004236"/>
    </source>
</evidence>
<dbReference type="InterPro" id="IPR000719">
    <property type="entry name" value="Prot_kinase_dom"/>
</dbReference>
<reference evidence="16" key="1">
    <citation type="submission" date="2020-01" db="EMBL/GenBank/DDBJ databases">
        <authorList>
            <person name="Mishra B."/>
        </authorList>
    </citation>
    <scope>NUCLEOTIDE SEQUENCE [LARGE SCALE GENOMIC DNA]</scope>
</reference>
<evidence type="ECO:0000256" key="11">
    <source>
        <dbReference type="PROSITE-ProRule" id="PRU00176"/>
    </source>
</evidence>
<dbReference type="EMBL" id="CACVBM020001829">
    <property type="protein sequence ID" value="CAA7060357.1"/>
    <property type="molecule type" value="Genomic_DNA"/>
</dbReference>
<feature type="domain" description="RRM" evidence="15">
    <location>
        <begin position="438"/>
        <end position="516"/>
    </location>
</feature>
<dbReference type="OrthoDB" id="4062651at2759"/>
<accession>A0A6D2L753</accession>
<evidence type="ECO:0000256" key="2">
    <source>
        <dbReference type="ARBA" id="ARBA00012513"/>
    </source>
</evidence>
<dbReference type="InterPro" id="IPR017441">
    <property type="entry name" value="Protein_kinase_ATP_BS"/>
</dbReference>
<dbReference type="Pfam" id="PF07714">
    <property type="entry name" value="PK_Tyr_Ser-Thr"/>
    <property type="match status" value="1"/>
</dbReference>
<comment type="catalytic activity">
    <reaction evidence="9">
        <text>L-threonyl-[protein] + ATP = O-phospho-L-threonyl-[protein] + ADP + H(+)</text>
        <dbReference type="Rhea" id="RHEA:46608"/>
        <dbReference type="Rhea" id="RHEA-COMP:11060"/>
        <dbReference type="Rhea" id="RHEA-COMP:11605"/>
        <dbReference type="ChEBI" id="CHEBI:15378"/>
        <dbReference type="ChEBI" id="CHEBI:30013"/>
        <dbReference type="ChEBI" id="CHEBI:30616"/>
        <dbReference type="ChEBI" id="CHEBI:61977"/>
        <dbReference type="ChEBI" id="CHEBI:456216"/>
        <dbReference type="EC" id="2.7.11.1"/>
    </reaction>
</comment>
<keyword evidence="4" id="KW-0723">Serine/threonine-protein kinase</keyword>
<evidence type="ECO:0000256" key="5">
    <source>
        <dbReference type="ARBA" id="ARBA00022679"/>
    </source>
</evidence>
<dbReference type="PROSITE" id="PS00107">
    <property type="entry name" value="PROTEIN_KINASE_ATP"/>
    <property type="match status" value="1"/>
</dbReference>
<keyword evidence="7" id="KW-0418">Kinase</keyword>
<dbReference type="Pfam" id="PF00076">
    <property type="entry name" value="RRM_1"/>
    <property type="match status" value="1"/>
</dbReference>
<evidence type="ECO:0000313" key="17">
    <source>
        <dbReference type="Proteomes" id="UP000467841"/>
    </source>
</evidence>
<dbReference type="InterPro" id="IPR012677">
    <property type="entry name" value="Nucleotide-bd_a/b_plait_sf"/>
</dbReference>
<dbReference type="InterPro" id="IPR000504">
    <property type="entry name" value="RRM_dom"/>
</dbReference>
<keyword evidence="17" id="KW-1185">Reference proteome</keyword>
<comment type="catalytic activity">
    <reaction evidence="10">
        <text>L-seryl-[protein] + ATP = O-phospho-L-seryl-[protein] + ADP + H(+)</text>
        <dbReference type="Rhea" id="RHEA:17989"/>
        <dbReference type="Rhea" id="RHEA-COMP:9863"/>
        <dbReference type="Rhea" id="RHEA-COMP:11604"/>
        <dbReference type="ChEBI" id="CHEBI:15378"/>
        <dbReference type="ChEBI" id="CHEBI:29999"/>
        <dbReference type="ChEBI" id="CHEBI:30616"/>
        <dbReference type="ChEBI" id="CHEBI:83421"/>
        <dbReference type="ChEBI" id="CHEBI:456216"/>
        <dbReference type="EC" id="2.7.11.1"/>
    </reaction>
</comment>
<dbReference type="EC" id="2.7.11.1" evidence="2"/>
<feature type="compositionally biased region" description="Low complexity" evidence="13">
    <location>
        <begin position="652"/>
        <end position="671"/>
    </location>
</feature>
<dbReference type="SUPFAM" id="SSF56112">
    <property type="entry name" value="Protein kinase-like (PK-like)"/>
    <property type="match status" value="1"/>
</dbReference>
<dbReference type="AlphaFoldDB" id="A0A6D2L753"/>
<dbReference type="CDD" id="cd14066">
    <property type="entry name" value="STKc_IRAK"/>
    <property type="match status" value="1"/>
</dbReference>
<comment type="caution">
    <text evidence="16">The sequence shown here is derived from an EMBL/GenBank/DDBJ whole genome shotgun (WGS) entry which is preliminary data.</text>
</comment>
<evidence type="ECO:0000256" key="7">
    <source>
        <dbReference type="ARBA" id="ARBA00022777"/>
    </source>
</evidence>
<dbReference type="PANTHER" id="PTHR45621">
    <property type="entry name" value="OS01G0588500 PROTEIN-RELATED"/>
    <property type="match status" value="1"/>
</dbReference>
<dbReference type="Gene3D" id="3.30.200.20">
    <property type="entry name" value="Phosphorylase Kinase, domain 1"/>
    <property type="match status" value="1"/>
</dbReference>
<dbReference type="GO" id="GO:0003723">
    <property type="term" value="F:RNA binding"/>
    <property type="evidence" value="ECO:0007669"/>
    <property type="project" value="UniProtKB-UniRule"/>
</dbReference>
<dbReference type="PROSITE" id="PS50011">
    <property type="entry name" value="PROTEIN_KINASE_DOM"/>
    <property type="match status" value="1"/>
</dbReference>
<keyword evidence="3" id="KW-0472">Membrane</keyword>
<keyword evidence="11" id="KW-0694">RNA-binding</keyword>
<evidence type="ECO:0000256" key="8">
    <source>
        <dbReference type="ARBA" id="ARBA00022840"/>
    </source>
</evidence>
<evidence type="ECO:0000313" key="16">
    <source>
        <dbReference type="EMBL" id="CAA7060357.1"/>
    </source>
</evidence>
<keyword evidence="6 12" id="KW-0547">Nucleotide-binding</keyword>
<evidence type="ECO:0000256" key="9">
    <source>
        <dbReference type="ARBA" id="ARBA00047899"/>
    </source>
</evidence>
<dbReference type="GO" id="GO:0005524">
    <property type="term" value="F:ATP binding"/>
    <property type="evidence" value="ECO:0007669"/>
    <property type="project" value="UniProtKB-UniRule"/>
</dbReference>
<feature type="region of interest" description="Disordered" evidence="13">
    <location>
        <begin position="1"/>
        <end position="22"/>
    </location>
</feature>
<dbReference type="PROSITE" id="PS00108">
    <property type="entry name" value="PROTEIN_KINASE_ST"/>
    <property type="match status" value="1"/>
</dbReference>
<keyword evidence="8 12" id="KW-0067">ATP-binding</keyword>
<dbReference type="InterPro" id="IPR050823">
    <property type="entry name" value="Plant_Ser_Thr_Prot_Kinase"/>
</dbReference>
<dbReference type="InterPro" id="IPR035979">
    <property type="entry name" value="RBD_domain_sf"/>
</dbReference>
<dbReference type="InterPro" id="IPR008271">
    <property type="entry name" value="Ser/Thr_kinase_AS"/>
</dbReference>
<evidence type="ECO:0000259" key="15">
    <source>
        <dbReference type="PROSITE" id="PS50102"/>
    </source>
</evidence>
<dbReference type="Gene3D" id="3.30.70.330">
    <property type="match status" value="1"/>
</dbReference>
<feature type="compositionally biased region" description="Basic and acidic residues" evidence="13">
    <location>
        <begin position="625"/>
        <end position="649"/>
    </location>
</feature>
<dbReference type="GO" id="GO:0005886">
    <property type="term" value="C:plasma membrane"/>
    <property type="evidence" value="ECO:0007669"/>
    <property type="project" value="UniProtKB-SubCell"/>
</dbReference>
<protein>
    <recommendedName>
        <fullName evidence="2">non-specific serine/threonine protein kinase</fullName>
        <ecNumber evidence="2">2.7.11.1</ecNumber>
    </recommendedName>
</protein>
<sequence length="671" mass="75212">MGSSLSSRVDSKSSGLYDLSSCKSSSSTAAAHKTEGEILNSANLKSFTFNELKLATRNFRSDSVVGEGGFGCVYRGWIDETTLTPTKSSSGLVVAVKRLNPDGFQGHREWLTEINYLGQLSHPNLVRLIGYCMEDEQRLLAYEFMHKGSLENHLFTNDVQCKPLSWVLRIKVALDAAKGLAFLHSDPVKVIYRDFKASNILLDSDFNAKLSDFGLARDGPMGDTSYVSTRVMGTYGYAAPEYVSTGHLNARSDVYSFGVVLLELLTGRRALDHNRPAKEQSLVEWARPYLTSKRKVLLMLDARINLQYKPEEAVRMASIAVQCISFEPKSRPTMDQVVRALVQLQDSLVKPANVDHSGKDTKKLEGLKTDEKYQRNDFVLCYSLSSYPQLQVVLAMRRYSPPYYSPPRRGYGGRGRSPPPPPPRRGYGGGGRKGSSHGSLLVRNIPLDCRPEELRAPFERFGPVRDVYIPRDYYSGQPRGFAFVEFVDAYDAGEAQRSMNRRIFAGREITVVVASESRKRPEEMRVKTRTRSREPSGSRGRSHGRSRSRSISRSRSPRRPSDSRSRYRSRSYSPAPRRRGADYSASPRRRQEGRPRSPPRGPPRGEEDPKYSGRSYSPGFEGDAAADRDRNGDDEIREKPGYEPEERGRGGRAVSRSPSGSRSRSVEVSPR</sequence>
<evidence type="ECO:0000256" key="4">
    <source>
        <dbReference type="ARBA" id="ARBA00022527"/>
    </source>
</evidence>
<dbReference type="GO" id="GO:0004674">
    <property type="term" value="F:protein serine/threonine kinase activity"/>
    <property type="evidence" value="ECO:0007669"/>
    <property type="project" value="UniProtKB-KW"/>
</dbReference>
<dbReference type="FunFam" id="1.10.510.10:FF:000095">
    <property type="entry name" value="protein STRUBBELIG-RECEPTOR FAMILY 8"/>
    <property type="match status" value="1"/>
</dbReference>
<evidence type="ECO:0000256" key="6">
    <source>
        <dbReference type="ARBA" id="ARBA00022741"/>
    </source>
</evidence>
<evidence type="ECO:0000256" key="10">
    <source>
        <dbReference type="ARBA" id="ARBA00048679"/>
    </source>
</evidence>
<feature type="region of interest" description="Disordered" evidence="13">
    <location>
        <begin position="516"/>
        <end position="671"/>
    </location>
</feature>
<organism evidence="16 17">
    <name type="scientific">Microthlaspi erraticum</name>
    <dbReference type="NCBI Taxonomy" id="1685480"/>
    <lineage>
        <taxon>Eukaryota</taxon>
        <taxon>Viridiplantae</taxon>
        <taxon>Streptophyta</taxon>
        <taxon>Embryophyta</taxon>
        <taxon>Tracheophyta</taxon>
        <taxon>Spermatophyta</taxon>
        <taxon>Magnoliopsida</taxon>
        <taxon>eudicotyledons</taxon>
        <taxon>Gunneridae</taxon>
        <taxon>Pentapetalae</taxon>
        <taxon>rosids</taxon>
        <taxon>malvids</taxon>
        <taxon>Brassicales</taxon>
        <taxon>Brassicaceae</taxon>
        <taxon>Coluteocarpeae</taxon>
        <taxon>Microthlaspi</taxon>
    </lineage>
</organism>
<keyword evidence="3" id="KW-1003">Cell membrane</keyword>
<dbReference type="Proteomes" id="UP000467841">
    <property type="component" value="Unassembled WGS sequence"/>
</dbReference>
<comment type="subcellular location">
    <subcellularLocation>
        <location evidence="1">Cell membrane</location>
    </subcellularLocation>
</comment>
<feature type="region of interest" description="Disordered" evidence="13">
    <location>
        <begin position="405"/>
        <end position="438"/>
    </location>
</feature>
<keyword evidence="5" id="KW-0808">Transferase</keyword>
<feature type="domain" description="Protein kinase" evidence="14">
    <location>
        <begin position="59"/>
        <end position="349"/>
    </location>
</feature>
<evidence type="ECO:0000256" key="13">
    <source>
        <dbReference type="SAM" id="MobiDB-lite"/>
    </source>
</evidence>
<dbReference type="FunFam" id="3.30.70.330:FF:000558">
    <property type="entry name" value="Serine/arginine-rich SC35-like splicing factor SCL30"/>
    <property type="match status" value="1"/>
</dbReference>
<dbReference type="InterPro" id="IPR011009">
    <property type="entry name" value="Kinase-like_dom_sf"/>
</dbReference>
<feature type="compositionally biased region" description="Basic and acidic residues" evidence="13">
    <location>
        <begin position="516"/>
        <end position="536"/>
    </location>
</feature>
<evidence type="ECO:0000256" key="12">
    <source>
        <dbReference type="PROSITE-ProRule" id="PRU10141"/>
    </source>
</evidence>
<evidence type="ECO:0000259" key="14">
    <source>
        <dbReference type="PROSITE" id="PS50011"/>
    </source>
</evidence>
<dbReference type="PROSITE" id="PS50102">
    <property type="entry name" value="RRM"/>
    <property type="match status" value="1"/>
</dbReference>
<dbReference type="SUPFAM" id="SSF54928">
    <property type="entry name" value="RNA-binding domain, RBD"/>
    <property type="match status" value="1"/>
</dbReference>
<evidence type="ECO:0000256" key="3">
    <source>
        <dbReference type="ARBA" id="ARBA00022475"/>
    </source>
</evidence>
<proteinExistence type="predicted"/>
<dbReference type="FunFam" id="3.30.200.20:FF:000228">
    <property type="entry name" value="Serine/threonine-protein kinase BIK1"/>
    <property type="match status" value="1"/>
</dbReference>
<feature type="compositionally biased region" description="Basic residues" evidence="13">
    <location>
        <begin position="540"/>
        <end position="558"/>
    </location>
</feature>
<name>A0A6D2L753_9BRAS</name>
<dbReference type="InterPro" id="IPR001245">
    <property type="entry name" value="Ser-Thr/Tyr_kinase_cat_dom"/>
</dbReference>